<dbReference type="HAMAP" id="MF_00770">
    <property type="entry name" value="RhaD"/>
    <property type="match status" value="1"/>
</dbReference>
<evidence type="ECO:0000256" key="3">
    <source>
        <dbReference type="ARBA" id="ARBA00022833"/>
    </source>
</evidence>
<comment type="cofactor">
    <cofactor evidence="6">
        <name>Zn(2+)</name>
        <dbReference type="ChEBI" id="CHEBI:29105"/>
    </cofactor>
    <text evidence="6">Binds 1 zinc ion per subunit.</text>
</comment>
<comment type="caution">
    <text evidence="9">The sequence shown here is derived from an EMBL/GenBank/DDBJ whole genome shotgun (WGS) entry which is preliminary data.</text>
</comment>
<keyword evidence="5 6" id="KW-0684">Rhamnose metabolism</keyword>
<comment type="pathway">
    <text evidence="6">Carbohydrate degradation; L-rhamnose degradation; glycerone phosphate from L-rhamnose: step 3/3.</text>
</comment>
<feature type="binding site" evidence="6">
    <location>
        <position position="154"/>
    </location>
    <ligand>
        <name>Zn(2+)</name>
        <dbReference type="ChEBI" id="CHEBI:29105"/>
    </ligand>
</feature>
<keyword evidence="4 6" id="KW-0456">Lyase</keyword>
<dbReference type="PANTHER" id="PTHR22789">
    <property type="entry name" value="FUCULOSE PHOSPHATE ALDOLASE"/>
    <property type="match status" value="1"/>
</dbReference>
<feature type="binding site" evidence="6">
    <location>
        <position position="223"/>
    </location>
    <ligand>
        <name>Zn(2+)</name>
        <dbReference type="ChEBI" id="CHEBI:29105"/>
    </ligand>
</feature>
<keyword evidence="3 6" id="KW-0862">Zinc</keyword>
<gene>
    <name evidence="6 9" type="primary">rhaD</name>
    <name evidence="9" type="ORF">EHV15_31175</name>
</gene>
<comment type="function">
    <text evidence="6">Catalyzes the reversible cleavage of L-rhamnulose-1-phosphate to dihydroxyacetone phosphate (DHAP) and L-lactaldehyde.</text>
</comment>
<dbReference type="GO" id="GO:0005829">
    <property type="term" value="C:cytosol"/>
    <property type="evidence" value="ECO:0007669"/>
    <property type="project" value="TreeGrafter"/>
</dbReference>
<comment type="similarity">
    <text evidence="6">Belongs to the aldolase class II family. RhaD subfamily.</text>
</comment>
<dbReference type="AlphaFoldDB" id="A0A3P3U975"/>
<evidence type="ECO:0000256" key="2">
    <source>
        <dbReference type="ARBA" id="ARBA00022723"/>
    </source>
</evidence>
<dbReference type="SUPFAM" id="SSF53639">
    <property type="entry name" value="AraD/HMP-PK domain-like"/>
    <property type="match status" value="1"/>
</dbReference>
<dbReference type="InterPro" id="IPR013447">
    <property type="entry name" value="Rhamnulose-1-P_Aldolase"/>
</dbReference>
<dbReference type="InterPro" id="IPR036409">
    <property type="entry name" value="Aldolase_II/adducin_N_sf"/>
</dbReference>
<dbReference type="EMBL" id="RRCN01000001">
    <property type="protein sequence ID" value="RRJ66895.1"/>
    <property type="molecule type" value="Genomic_DNA"/>
</dbReference>
<feature type="domain" description="Class II aldolase/adducin N-terminal" evidence="8">
    <location>
        <begin position="22"/>
        <end position="250"/>
    </location>
</feature>
<sequence>MNTITEMEKSRSSRDLEIPFVREMAEITYHMWRLGWDERNGGNISYLLDEAEVLKYLGAGQEEKTRSIPLSFPVKELAGKYFIVTGSGKYFRNVISDPEANLGVVRVAADGERISVLWGLRDDAVPTSELASHFMSHIERLKADPEHRIVMHCHATNALAMTFIHDLDEKKLTKTLWEMCTECLVVFPDAVGIVPWMVPGSPEIGRATAAKMRDHRVVIWPQHGIFGTGRTMDETFGLIETVEKAAQIYMLVVHHPIKQRITDAQLLDLAKAFGVTPAAGILE</sequence>
<dbReference type="Proteomes" id="UP000267017">
    <property type="component" value="Unassembled WGS sequence"/>
</dbReference>
<evidence type="ECO:0000313" key="9">
    <source>
        <dbReference type="EMBL" id="RRJ66895.1"/>
    </source>
</evidence>
<protein>
    <recommendedName>
        <fullName evidence="6 7">Rhamnulose-1-phosphate aldolase</fullName>
        <ecNumber evidence="6 7">4.1.2.19</ecNumber>
    </recommendedName>
</protein>
<evidence type="ECO:0000256" key="1">
    <source>
        <dbReference type="ARBA" id="ARBA00022490"/>
    </source>
</evidence>
<dbReference type="PANTHER" id="PTHR22789:SF0">
    <property type="entry name" value="3-OXO-TETRONATE 4-PHOSPHATE DECARBOXYLASE-RELATED"/>
    <property type="match status" value="1"/>
</dbReference>
<evidence type="ECO:0000259" key="8">
    <source>
        <dbReference type="SMART" id="SM01007"/>
    </source>
</evidence>
<dbReference type="InterPro" id="IPR050197">
    <property type="entry name" value="Aldolase_class_II_sugar_metab"/>
</dbReference>
<keyword evidence="1 6" id="KW-0963">Cytoplasm</keyword>
<dbReference type="OrthoDB" id="9784634at2"/>
<dbReference type="GO" id="GO:0046872">
    <property type="term" value="F:metal ion binding"/>
    <property type="evidence" value="ECO:0007669"/>
    <property type="project" value="UniProtKB-KW"/>
</dbReference>
<keyword evidence="2 6" id="KW-0479">Metal-binding</keyword>
<dbReference type="GO" id="GO:0008994">
    <property type="term" value="F:rhamnulose-1-phosphate aldolase activity"/>
    <property type="evidence" value="ECO:0007669"/>
    <property type="project" value="UniProtKB-UniRule"/>
</dbReference>
<evidence type="ECO:0000256" key="7">
    <source>
        <dbReference type="NCBIfam" id="TIGR02624"/>
    </source>
</evidence>
<dbReference type="EC" id="4.1.2.19" evidence="6 7"/>
<evidence type="ECO:0000313" key="10">
    <source>
        <dbReference type="Proteomes" id="UP000267017"/>
    </source>
</evidence>
<dbReference type="InterPro" id="IPR001303">
    <property type="entry name" value="Aldolase_II/adducin_N"/>
</dbReference>
<dbReference type="NCBIfam" id="NF002963">
    <property type="entry name" value="PRK03634.1"/>
    <property type="match status" value="1"/>
</dbReference>
<evidence type="ECO:0000256" key="4">
    <source>
        <dbReference type="ARBA" id="ARBA00023239"/>
    </source>
</evidence>
<dbReference type="SMART" id="SM01007">
    <property type="entry name" value="Aldolase_II"/>
    <property type="match status" value="1"/>
</dbReference>
<dbReference type="NCBIfam" id="TIGR02624">
    <property type="entry name" value="rhamnu_1P_ald"/>
    <property type="match status" value="1"/>
</dbReference>
<organism evidence="9 10">
    <name type="scientific">Paenibacillus oralis</name>
    <dbReference type="NCBI Taxonomy" id="2490856"/>
    <lineage>
        <taxon>Bacteria</taxon>
        <taxon>Bacillati</taxon>
        <taxon>Bacillota</taxon>
        <taxon>Bacilli</taxon>
        <taxon>Bacillales</taxon>
        <taxon>Paenibacillaceae</taxon>
        <taxon>Paenibacillus</taxon>
    </lineage>
</organism>
<keyword evidence="10" id="KW-1185">Reference proteome</keyword>
<dbReference type="Pfam" id="PF00596">
    <property type="entry name" value="Aldolase_II"/>
    <property type="match status" value="1"/>
</dbReference>
<name>A0A3P3U975_9BACL</name>
<feature type="active site" evidence="6">
    <location>
        <position position="129"/>
    </location>
</feature>
<dbReference type="Gene3D" id="3.40.225.10">
    <property type="entry name" value="Class II aldolase/adducin N-terminal domain"/>
    <property type="match status" value="1"/>
</dbReference>
<accession>A0A3P3U975</accession>
<evidence type="ECO:0000256" key="6">
    <source>
        <dbReference type="HAMAP-Rule" id="MF_00770"/>
    </source>
</evidence>
<comment type="catalytic activity">
    <reaction evidence="6">
        <text>L-rhamnulose 1-phosphate = (S)-lactaldehyde + dihydroxyacetone phosphate</text>
        <dbReference type="Rhea" id="RHEA:19689"/>
        <dbReference type="ChEBI" id="CHEBI:18041"/>
        <dbReference type="ChEBI" id="CHEBI:57642"/>
        <dbReference type="ChEBI" id="CHEBI:58313"/>
        <dbReference type="EC" id="4.1.2.19"/>
    </reaction>
</comment>
<dbReference type="UniPathway" id="UPA00541">
    <property type="reaction ID" value="UER00603"/>
</dbReference>
<comment type="subcellular location">
    <subcellularLocation>
        <location evidence="6">Cytoplasm</location>
    </subcellularLocation>
</comment>
<dbReference type="GO" id="GO:0019323">
    <property type="term" value="P:pentose catabolic process"/>
    <property type="evidence" value="ECO:0007669"/>
    <property type="project" value="TreeGrafter"/>
</dbReference>
<proteinExistence type="inferred from homology"/>
<evidence type="ECO:0000256" key="5">
    <source>
        <dbReference type="ARBA" id="ARBA00023308"/>
    </source>
</evidence>
<feature type="binding site" evidence="6">
    <location>
        <position position="152"/>
    </location>
    <ligand>
        <name>Zn(2+)</name>
        <dbReference type="ChEBI" id="CHEBI:29105"/>
    </ligand>
</feature>
<dbReference type="GO" id="GO:0019301">
    <property type="term" value="P:rhamnose catabolic process"/>
    <property type="evidence" value="ECO:0007669"/>
    <property type="project" value="UniProtKB-UniRule"/>
</dbReference>
<reference evidence="9 10" key="1">
    <citation type="submission" date="2018-11" db="EMBL/GenBank/DDBJ databases">
        <title>Genome sequencing of Paenibacillus sp. KCOM 3021 (= ChDC PVNT-B20).</title>
        <authorList>
            <person name="Kook J.-K."/>
            <person name="Park S.-N."/>
            <person name="Lim Y.K."/>
        </authorList>
    </citation>
    <scope>NUCLEOTIDE SEQUENCE [LARGE SCALE GENOMIC DNA]</scope>
    <source>
        <strain evidence="9 10">KCOM 3021</strain>
    </source>
</reference>